<dbReference type="GO" id="GO:0006508">
    <property type="term" value="P:proteolysis"/>
    <property type="evidence" value="ECO:0007669"/>
    <property type="project" value="InterPro"/>
</dbReference>
<feature type="transmembrane region" description="Helical" evidence="3">
    <location>
        <begin position="849"/>
        <end position="872"/>
    </location>
</feature>
<feature type="region of interest" description="Disordered" evidence="2">
    <location>
        <begin position="1091"/>
        <end position="1146"/>
    </location>
</feature>
<accession>A0AAJ8JRZ3</accession>
<dbReference type="AlphaFoldDB" id="A0AAJ8JRZ3"/>
<dbReference type="InterPro" id="IPR033121">
    <property type="entry name" value="PEPTIDASE_A1"/>
</dbReference>
<dbReference type="PANTHER" id="PTHR47966">
    <property type="entry name" value="BETA-SITE APP-CLEAVING ENZYME, ISOFORM A-RELATED"/>
    <property type="match status" value="1"/>
</dbReference>
<name>A0AAJ8JRZ3_9TREE</name>
<dbReference type="CDD" id="cd05471">
    <property type="entry name" value="pepsin_like"/>
    <property type="match status" value="1"/>
</dbReference>
<dbReference type="InterPro" id="IPR034164">
    <property type="entry name" value="Pepsin-like_dom"/>
</dbReference>
<gene>
    <name evidence="5" type="ORF">L203_102574</name>
</gene>
<reference evidence="5" key="2">
    <citation type="journal article" date="2022" name="Elife">
        <title>Obligate sexual reproduction of a homothallic fungus closely related to the Cryptococcus pathogenic species complex.</title>
        <authorList>
            <person name="Passer A.R."/>
            <person name="Clancey S.A."/>
            <person name="Shea T."/>
            <person name="David-Palma M."/>
            <person name="Averette A.F."/>
            <person name="Boekhout T."/>
            <person name="Porcel B.M."/>
            <person name="Nowrousian M."/>
            <person name="Cuomo C.A."/>
            <person name="Sun S."/>
            <person name="Heitman J."/>
            <person name="Coelho M.A."/>
        </authorList>
    </citation>
    <scope>NUCLEOTIDE SEQUENCE</scope>
    <source>
        <strain evidence="5">CBS 7841</strain>
    </source>
</reference>
<dbReference type="GO" id="GO:0004190">
    <property type="term" value="F:aspartic-type endopeptidase activity"/>
    <property type="evidence" value="ECO:0007669"/>
    <property type="project" value="InterPro"/>
</dbReference>
<evidence type="ECO:0000256" key="3">
    <source>
        <dbReference type="SAM" id="Phobius"/>
    </source>
</evidence>
<dbReference type="Proteomes" id="UP000094043">
    <property type="component" value="Chromosome 3"/>
</dbReference>
<organism evidence="5 6">
    <name type="scientific">Cryptococcus depauperatus CBS 7841</name>
    <dbReference type="NCBI Taxonomy" id="1295531"/>
    <lineage>
        <taxon>Eukaryota</taxon>
        <taxon>Fungi</taxon>
        <taxon>Dikarya</taxon>
        <taxon>Basidiomycota</taxon>
        <taxon>Agaricomycotina</taxon>
        <taxon>Tremellomycetes</taxon>
        <taxon>Tremellales</taxon>
        <taxon>Cryptococcaceae</taxon>
        <taxon>Cryptococcus</taxon>
    </lineage>
</organism>
<dbReference type="RefSeq" id="XP_066068095.1">
    <property type="nucleotide sequence ID" value="XM_066211998.1"/>
</dbReference>
<keyword evidence="6" id="KW-1185">Reference proteome</keyword>
<feature type="compositionally biased region" description="Basic and acidic residues" evidence="2">
    <location>
        <begin position="1137"/>
        <end position="1146"/>
    </location>
</feature>
<keyword evidence="3" id="KW-0472">Membrane</keyword>
<feature type="region of interest" description="Disordered" evidence="2">
    <location>
        <begin position="342"/>
        <end position="362"/>
    </location>
</feature>
<dbReference type="PROSITE" id="PS51767">
    <property type="entry name" value="PEPTIDASE_A1"/>
    <property type="match status" value="1"/>
</dbReference>
<dbReference type="PANTHER" id="PTHR47966:SF57">
    <property type="entry name" value="PEPTIDASE A1 DOMAIN-CONTAINING PROTEIN"/>
    <property type="match status" value="1"/>
</dbReference>
<protein>
    <recommendedName>
        <fullName evidence="4">Peptidase A1 domain-containing protein</fullName>
    </recommendedName>
</protein>
<evidence type="ECO:0000313" key="5">
    <source>
        <dbReference type="EMBL" id="WVN87395.1"/>
    </source>
</evidence>
<evidence type="ECO:0000256" key="1">
    <source>
        <dbReference type="ARBA" id="ARBA00007447"/>
    </source>
</evidence>
<sequence>MTSTSNSAARLDDASAEVVYSGFQSTSPSQCNIEAIANGKFYRNTVSYTSTQGASASLPFRGSTFAIYGMTGPAFGCFSVKMDGAKAEVYNASATVDTTSLLFSTTALDPAMSHRVVVTNTDGRLLALDYFEVNSGGGGTTTANGPQMTADFGGGKNNGNHPGGGGNNGAAVIGGVLGGLAALVSQREGAPLTRLVFAVARMGLLAMEKGRRKGLVHDGAGWDVEQEEGRGEEGGGEKVATLANGLVKAKAHAGHLAKVGWGEAARRWTSKMQECCWEQSTAEPLDSTPRPLSTIASSRRSWIYRERQEQASNTSSVTEPSTTRVGYETSVVSNASYSASLAPNTSEGYTSGTGWTDPSTRASRTTSFTSLWSYSATESGSSHTASSTKPAFVPGATLNLTLAGQTEVEAVYSVKVKFGHQDDSGRKRASYKDDGGYQSMNLQVDLGSSDMWVATKDCTTLDCVAAPFLYNQDHSLSSDIYTNITYQSGQVNGMVYWEEIDLAGFRIGFQAFVGATQVTNENLKGGGFAGVLGLALPASSNILSEVGGTTSSNPDGATLLDNLFGAGSSAPSSRLFALSLERRQDVRTLSQLGIGEISPIFCPSPCNPSYIPIVSQPNLGATGYLHWRIRLRSLSVTTWNNEQAGTGQKTVEVPIGGSFVFSNNGPPLAVLDSGGVQILVGSRNYADVIYGAYGIQMSPDGFYRMPCTKQIALTFNIDGQDFPVHPLDMTYPDTSDPSQTTCVGMIQYSDKLGGLGDFILGSSFLKNVYSIYQYPDTNSHSTWQPTVGLVSLTNASIASQDFYAVRVLHQSLSLVSSNQASTNPNAPGYNPTPHDGDTSAGKKAVSSTVIAVGSVVGFFVLASAAFCAWWFWLRRKFGAGGVVVYKTRQRRSYLHDRKSDYSSSTLRNKKHDYTQRQKSMIQGYMDYEDDFWVSGTEGADSIRLGYIPEPVEKYDETMINDRAYGRSSTASSFKRETDAVDDEAGEALVDSSDLMSPRSEAGELSRSPIRKHRTHPSSIAYPFEPLLSADSEFSRIQAPGPYPYPFSSHTKSPSMSMSGPFPNSGANRLSTMRLDSSPMYDIRASDYFDLSINNGVGGRRGRSTERESGGHRRASPSKASVKFLDSPLLEESGNGSRDQKRNQDGS</sequence>
<feature type="region of interest" description="Disordered" evidence="2">
    <location>
        <begin position="966"/>
        <end position="1016"/>
    </location>
</feature>
<evidence type="ECO:0000313" key="6">
    <source>
        <dbReference type="Proteomes" id="UP000094043"/>
    </source>
</evidence>
<evidence type="ECO:0000259" key="4">
    <source>
        <dbReference type="PROSITE" id="PS51767"/>
    </source>
</evidence>
<reference evidence="5" key="1">
    <citation type="submission" date="2016-06" db="EMBL/GenBank/DDBJ databases">
        <authorList>
            <person name="Cuomo C."/>
            <person name="Litvintseva A."/>
            <person name="Heitman J."/>
            <person name="Chen Y."/>
            <person name="Sun S."/>
            <person name="Springer D."/>
            <person name="Dromer F."/>
            <person name="Young S."/>
            <person name="Zeng Q."/>
            <person name="Chapman S."/>
            <person name="Gujja S."/>
            <person name="Saif S."/>
            <person name="Birren B."/>
        </authorList>
    </citation>
    <scope>NUCLEOTIDE SEQUENCE</scope>
    <source>
        <strain evidence="5">CBS 7841</strain>
    </source>
</reference>
<dbReference type="SUPFAM" id="SSF50630">
    <property type="entry name" value="Acid proteases"/>
    <property type="match status" value="1"/>
</dbReference>
<dbReference type="KEGG" id="cdep:91086786"/>
<dbReference type="Pfam" id="PF00026">
    <property type="entry name" value="Asp"/>
    <property type="match status" value="1"/>
</dbReference>
<keyword evidence="3" id="KW-1133">Transmembrane helix</keyword>
<dbReference type="InterPro" id="IPR021109">
    <property type="entry name" value="Peptidase_aspartic_dom_sf"/>
</dbReference>
<dbReference type="Gene3D" id="2.40.70.10">
    <property type="entry name" value="Acid Proteases"/>
    <property type="match status" value="2"/>
</dbReference>
<feature type="region of interest" description="Disordered" evidence="2">
    <location>
        <begin position="818"/>
        <end position="840"/>
    </location>
</feature>
<dbReference type="InterPro" id="IPR001461">
    <property type="entry name" value="Aspartic_peptidase_A1"/>
</dbReference>
<keyword evidence="3" id="KW-0812">Transmembrane</keyword>
<dbReference type="Gene3D" id="2.60.120.260">
    <property type="entry name" value="Galactose-binding domain-like"/>
    <property type="match status" value="1"/>
</dbReference>
<comment type="similarity">
    <text evidence="1">Belongs to the peptidase A1 family.</text>
</comment>
<evidence type="ECO:0000256" key="2">
    <source>
        <dbReference type="SAM" id="MobiDB-lite"/>
    </source>
</evidence>
<proteinExistence type="inferred from homology"/>
<feature type="domain" description="Peptidase A1" evidence="4">
    <location>
        <begin position="427"/>
        <end position="790"/>
    </location>
</feature>
<feature type="compositionally biased region" description="Polar residues" evidence="2">
    <location>
        <begin position="342"/>
        <end position="358"/>
    </location>
</feature>
<dbReference type="GeneID" id="91086786"/>
<reference evidence="5" key="3">
    <citation type="submission" date="2024-01" db="EMBL/GenBank/DDBJ databases">
        <authorList>
            <person name="Coelho M.A."/>
            <person name="David-Palma M."/>
            <person name="Shea T."/>
            <person name="Sun S."/>
            <person name="Cuomo C.A."/>
            <person name="Heitman J."/>
        </authorList>
    </citation>
    <scope>NUCLEOTIDE SEQUENCE</scope>
    <source>
        <strain evidence="5">CBS 7841</strain>
    </source>
</reference>
<dbReference type="EMBL" id="CP143786">
    <property type="protein sequence ID" value="WVN87395.1"/>
    <property type="molecule type" value="Genomic_DNA"/>
</dbReference>